<keyword evidence="3" id="KW-1185">Reference proteome</keyword>
<reference evidence="2" key="1">
    <citation type="submission" date="2021-09" db="EMBL/GenBank/DDBJ databases">
        <authorList>
            <person name="Martin H S."/>
        </authorList>
    </citation>
    <scope>NUCLEOTIDE SEQUENCE</scope>
</reference>
<organism evidence="2 3">
    <name type="scientific">Danaus chrysippus</name>
    <name type="common">African queen</name>
    <dbReference type="NCBI Taxonomy" id="151541"/>
    <lineage>
        <taxon>Eukaryota</taxon>
        <taxon>Metazoa</taxon>
        <taxon>Ecdysozoa</taxon>
        <taxon>Arthropoda</taxon>
        <taxon>Hexapoda</taxon>
        <taxon>Insecta</taxon>
        <taxon>Pterygota</taxon>
        <taxon>Neoptera</taxon>
        <taxon>Endopterygota</taxon>
        <taxon>Lepidoptera</taxon>
        <taxon>Glossata</taxon>
        <taxon>Ditrysia</taxon>
        <taxon>Papilionoidea</taxon>
        <taxon>Nymphalidae</taxon>
        <taxon>Danainae</taxon>
        <taxon>Danaini</taxon>
        <taxon>Danaina</taxon>
        <taxon>Danaus</taxon>
        <taxon>Anosia</taxon>
    </lineage>
</organism>
<dbReference type="Proteomes" id="UP000789524">
    <property type="component" value="Unassembled WGS sequence"/>
</dbReference>
<sequence length="106" mass="11731">MSSGHKPCSQRLRPGWHGIGKVITGIYIKKNINKFINRALIRAGSHGRDLSDGSDIQKYPCNKRTTNGRLTKTGRHQALAPSQQVVQHGHLPRASYDTGYRLPATS</sequence>
<evidence type="ECO:0000313" key="3">
    <source>
        <dbReference type="Proteomes" id="UP000789524"/>
    </source>
</evidence>
<protein>
    <submittedName>
        <fullName evidence="2">(African queen) hypothetical protein</fullName>
    </submittedName>
</protein>
<accession>A0A8J2QFM6</accession>
<comment type="caution">
    <text evidence="2">The sequence shown here is derived from an EMBL/GenBank/DDBJ whole genome shotgun (WGS) entry which is preliminary data.</text>
</comment>
<proteinExistence type="predicted"/>
<gene>
    <name evidence="2" type="ORF">DCHRY22_LOCUS3337</name>
</gene>
<name>A0A8J2QFM6_9NEOP</name>
<dbReference type="EMBL" id="CAKASE010000047">
    <property type="protein sequence ID" value="CAG9561904.1"/>
    <property type="molecule type" value="Genomic_DNA"/>
</dbReference>
<feature type="region of interest" description="Disordered" evidence="1">
    <location>
        <begin position="45"/>
        <end position="106"/>
    </location>
</feature>
<evidence type="ECO:0000256" key="1">
    <source>
        <dbReference type="SAM" id="MobiDB-lite"/>
    </source>
</evidence>
<evidence type="ECO:0000313" key="2">
    <source>
        <dbReference type="EMBL" id="CAG9561904.1"/>
    </source>
</evidence>
<dbReference type="AlphaFoldDB" id="A0A8J2QFM6"/>
<dbReference type="OrthoDB" id="7482741at2759"/>